<gene>
    <name evidence="2" type="ORF">BGZ65_011299</name>
</gene>
<evidence type="ECO:0000256" key="1">
    <source>
        <dbReference type="SAM" id="MobiDB-lite"/>
    </source>
</evidence>
<feature type="region of interest" description="Disordered" evidence="1">
    <location>
        <begin position="112"/>
        <end position="141"/>
    </location>
</feature>
<protein>
    <submittedName>
        <fullName evidence="2">Uncharacterized protein</fullName>
    </submittedName>
</protein>
<feature type="non-terminal residue" evidence="2">
    <location>
        <position position="1"/>
    </location>
</feature>
<feature type="non-terminal residue" evidence="2">
    <location>
        <position position="141"/>
    </location>
</feature>
<proteinExistence type="predicted"/>
<dbReference type="Proteomes" id="UP000749646">
    <property type="component" value="Unassembled WGS sequence"/>
</dbReference>
<organism evidence="2 3">
    <name type="scientific">Modicella reniformis</name>
    <dbReference type="NCBI Taxonomy" id="1440133"/>
    <lineage>
        <taxon>Eukaryota</taxon>
        <taxon>Fungi</taxon>
        <taxon>Fungi incertae sedis</taxon>
        <taxon>Mucoromycota</taxon>
        <taxon>Mortierellomycotina</taxon>
        <taxon>Mortierellomycetes</taxon>
        <taxon>Mortierellales</taxon>
        <taxon>Mortierellaceae</taxon>
        <taxon>Modicella</taxon>
    </lineage>
</organism>
<dbReference type="AlphaFoldDB" id="A0A9P6MDG7"/>
<evidence type="ECO:0000313" key="3">
    <source>
        <dbReference type="Proteomes" id="UP000749646"/>
    </source>
</evidence>
<dbReference type="OrthoDB" id="2424341at2759"/>
<name>A0A9P6MDG7_9FUNG</name>
<sequence length="141" mass="16165">CYELAFVEIKPPKEDHSAKHYLEDYWKLANLCKDSLDAHPAYISKMAAIQVFGYQMSLYFMTFENGINHWKHISTSYLPRDHQDRGCVHSCLELLKTLHVFLGEIDVSPFLQTPPRDDEGSSSLPNLSLHPSSNITPSSRR</sequence>
<keyword evidence="3" id="KW-1185">Reference proteome</keyword>
<reference evidence="2" key="1">
    <citation type="journal article" date="2020" name="Fungal Divers.">
        <title>Resolving the Mortierellaceae phylogeny through synthesis of multi-gene phylogenetics and phylogenomics.</title>
        <authorList>
            <person name="Vandepol N."/>
            <person name="Liber J."/>
            <person name="Desiro A."/>
            <person name="Na H."/>
            <person name="Kennedy M."/>
            <person name="Barry K."/>
            <person name="Grigoriev I.V."/>
            <person name="Miller A.N."/>
            <person name="O'Donnell K."/>
            <person name="Stajich J.E."/>
            <person name="Bonito G."/>
        </authorList>
    </citation>
    <scope>NUCLEOTIDE SEQUENCE</scope>
    <source>
        <strain evidence="2">MES-2147</strain>
    </source>
</reference>
<evidence type="ECO:0000313" key="2">
    <source>
        <dbReference type="EMBL" id="KAF9993221.1"/>
    </source>
</evidence>
<accession>A0A9P6MDG7</accession>
<feature type="compositionally biased region" description="Low complexity" evidence="1">
    <location>
        <begin position="121"/>
        <end position="134"/>
    </location>
</feature>
<comment type="caution">
    <text evidence="2">The sequence shown here is derived from an EMBL/GenBank/DDBJ whole genome shotgun (WGS) entry which is preliminary data.</text>
</comment>
<dbReference type="EMBL" id="JAAAHW010001909">
    <property type="protein sequence ID" value="KAF9993221.1"/>
    <property type="molecule type" value="Genomic_DNA"/>
</dbReference>